<dbReference type="PATRIC" id="fig|1229493.5.peg.1263"/>
<reference evidence="1 2" key="1">
    <citation type="submission" date="2014-07" db="EMBL/GenBank/DDBJ databases">
        <title>Unique and conserved regions in Vibrio harveyi and related species in comparison with the shrimp pathogen Vibrio harveyi CAIM 1792.</title>
        <authorList>
            <person name="Espinoza-Valles I."/>
            <person name="Vora G."/>
            <person name="Leekitcharoenphon P."/>
            <person name="Ussery D."/>
            <person name="Hoj L."/>
            <person name="Gomez-Gil B."/>
        </authorList>
    </citation>
    <scope>NUCLEOTIDE SEQUENCE [LARGE SCALE GENOMIC DNA]</scope>
    <source>
        <strain evidence="2">CAIM 1854 / LMG 25443</strain>
    </source>
</reference>
<dbReference type="EMBL" id="JPRD01000015">
    <property type="protein sequence ID" value="KIF53410.1"/>
    <property type="molecule type" value="Genomic_DNA"/>
</dbReference>
<dbReference type="Proteomes" id="UP000031586">
    <property type="component" value="Unassembled WGS sequence"/>
</dbReference>
<sequence length="175" mass="19480">MTEKIEIKILTADVVSKITNSQTFAERNQRSDHDAVMHLCSKYVESLAGLKKELKIGGTELVLLIQYELDVLLRAILHPSNDLSISDVIKILSLEAAATSSTLRTQFKDELETLLIESSCIVELQGDVLDKSRITLCQLVMSEGMPPEDATPLLKVAAASYFALYIMMQEMFKTN</sequence>
<evidence type="ECO:0000313" key="1">
    <source>
        <dbReference type="EMBL" id="KIF53410.1"/>
    </source>
</evidence>
<comment type="caution">
    <text evidence="1">The sequence shown here is derived from an EMBL/GenBank/DDBJ whole genome shotgun (WGS) entry which is preliminary data.</text>
</comment>
<proteinExistence type="predicted"/>
<organism evidence="1 2">
    <name type="scientific">Vibrio owensii CAIM 1854 = LMG 25443</name>
    <dbReference type="NCBI Taxonomy" id="1229493"/>
    <lineage>
        <taxon>Bacteria</taxon>
        <taxon>Pseudomonadati</taxon>
        <taxon>Pseudomonadota</taxon>
        <taxon>Gammaproteobacteria</taxon>
        <taxon>Vibrionales</taxon>
        <taxon>Vibrionaceae</taxon>
        <taxon>Vibrio</taxon>
    </lineage>
</organism>
<dbReference type="AlphaFoldDB" id="A0A0C1Z8W6"/>
<name>A0A0C1Z8W6_9VIBR</name>
<evidence type="ECO:0000313" key="2">
    <source>
        <dbReference type="Proteomes" id="UP000031586"/>
    </source>
</evidence>
<dbReference type="RefSeq" id="WP_020194613.1">
    <property type="nucleotide sequence ID" value="NZ_BAOH01000005.1"/>
</dbReference>
<gene>
    <name evidence="1" type="ORF">H735_10855</name>
</gene>
<protein>
    <submittedName>
        <fullName evidence="1">Uncharacterized protein</fullName>
    </submittedName>
</protein>
<accession>A0A0C1Z8W6</accession>